<dbReference type="SMART" id="SM00422">
    <property type="entry name" value="HTH_MERR"/>
    <property type="match status" value="1"/>
</dbReference>
<dbReference type="InterPro" id="IPR009061">
    <property type="entry name" value="DNA-bd_dom_put_sf"/>
</dbReference>
<dbReference type="InterPro" id="IPR047057">
    <property type="entry name" value="MerR_fam"/>
</dbReference>
<feature type="domain" description="HTH merR-type" evidence="3">
    <location>
        <begin position="89"/>
        <end position="158"/>
    </location>
</feature>
<sequence length="221" mass="24070">MASRPQPKPVRPAPGTPGARRAVPARDAQSPAIGAGGGGSPRRAGGVLRRGQGSQLRQQSASGRAVAGPAPATAVDLERAPTRSVVPVSYPIAQAAEKSGLSTDTLRYYERIGLIDRPARDSNGRRSYSDDDLAWLEFLTKLRTTGMPIRLMREYARLRRAGSSTASRRKQILVEHRQQVLARIAELEACVDVLDYKIDNYERLACETAEPPTHVYQEKTA</sequence>
<dbReference type="PANTHER" id="PTHR30204:SF98">
    <property type="entry name" value="HTH-TYPE TRANSCRIPTIONAL REGULATOR ADHR"/>
    <property type="match status" value="1"/>
</dbReference>
<dbReference type="Pfam" id="PF13411">
    <property type="entry name" value="MerR_1"/>
    <property type="match status" value="1"/>
</dbReference>
<keyword evidence="1" id="KW-0238">DNA-binding</keyword>
<dbReference type="PANTHER" id="PTHR30204">
    <property type="entry name" value="REDOX-CYCLING DRUG-SENSING TRANSCRIPTIONAL ACTIVATOR SOXR"/>
    <property type="match status" value="1"/>
</dbReference>
<dbReference type="Gene3D" id="1.10.1660.10">
    <property type="match status" value="1"/>
</dbReference>
<reference evidence="4" key="2">
    <citation type="submission" date="2020-09" db="EMBL/GenBank/DDBJ databases">
        <authorList>
            <person name="Sun Q."/>
            <person name="Zhou Y."/>
        </authorList>
    </citation>
    <scope>NUCLEOTIDE SEQUENCE</scope>
    <source>
        <strain evidence="4">CGMCC 4.5737</strain>
    </source>
</reference>
<feature type="region of interest" description="Disordered" evidence="2">
    <location>
        <begin position="1"/>
        <end position="74"/>
    </location>
</feature>
<evidence type="ECO:0000256" key="1">
    <source>
        <dbReference type="ARBA" id="ARBA00023125"/>
    </source>
</evidence>
<dbReference type="PRINTS" id="PR00040">
    <property type="entry name" value="HTHMERR"/>
</dbReference>
<dbReference type="GO" id="GO:0003677">
    <property type="term" value="F:DNA binding"/>
    <property type="evidence" value="ECO:0007669"/>
    <property type="project" value="UniProtKB-KW"/>
</dbReference>
<dbReference type="EMBL" id="BMMK01000020">
    <property type="protein sequence ID" value="GGM65790.1"/>
    <property type="molecule type" value="Genomic_DNA"/>
</dbReference>
<protein>
    <recommendedName>
        <fullName evidence="3">HTH merR-type domain-containing protein</fullName>
    </recommendedName>
</protein>
<dbReference type="PROSITE" id="PS50937">
    <property type="entry name" value="HTH_MERR_2"/>
    <property type="match status" value="1"/>
</dbReference>
<gene>
    <name evidence="4" type="ORF">GCM10012275_40500</name>
</gene>
<evidence type="ECO:0000256" key="2">
    <source>
        <dbReference type="SAM" id="MobiDB-lite"/>
    </source>
</evidence>
<evidence type="ECO:0000313" key="5">
    <source>
        <dbReference type="Proteomes" id="UP000637578"/>
    </source>
</evidence>
<dbReference type="AlphaFoldDB" id="A0A8J3CE47"/>
<evidence type="ECO:0000259" key="3">
    <source>
        <dbReference type="PROSITE" id="PS50937"/>
    </source>
</evidence>
<organism evidence="4 5">
    <name type="scientific">Longimycelium tulufanense</name>
    <dbReference type="NCBI Taxonomy" id="907463"/>
    <lineage>
        <taxon>Bacteria</taxon>
        <taxon>Bacillati</taxon>
        <taxon>Actinomycetota</taxon>
        <taxon>Actinomycetes</taxon>
        <taxon>Pseudonocardiales</taxon>
        <taxon>Pseudonocardiaceae</taxon>
        <taxon>Longimycelium</taxon>
    </lineage>
</organism>
<proteinExistence type="predicted"/>
<dbReference type="PROSITE" id="PS00552">
    <property type="entry name" value="HTH_MERR_1"/>
    <property type="match status" value="1"/>
</dbReference>
<feature type="compositionally biased region" description="Pro residues" evidence="2">
    <location>
        <begin position="1"/>
        <end position="15"/>
    </location>
</feature>
<evidence type="ECO:0000313" key="4">
    <source>
        <dbReference type="EMBL" id="GGM65790.1"/>
    </source>
</evidence>
<reference evidence="4" key="1">
    <citation type="journal article" date="2014" name="Int. J. Syst. Evol. Microbiol.">
        <title>Complete genome sequence of Corynebacterium casei LMG S-19264T (=DSM 44701T), isolated from a smear-ripened cheese.</title>
        <authorList>
            <consortium name="US DOE Joint Genome Institute (JGI-PGF)"/>
            <person name="Walter F."/>
            <person name="Albersmeier A."/>
            <person name="Kalinowski J."/>
            <person name="Ruckert C."/>
        </authorList>
    </citation>
    <scope>NUCLEOTIDE SEQUENCE</scope>
    <source>
        <strain evidence="4">CGMCC 4.5737</strain>
    </source>
</reference>
<accession>A0A8J3CE47</accession>
<dbReference type="Proteomes" id="UP000637578">
    <property type="component" value="Unassembled WGS sequence"/>
</dbReference>
<name>A0A8J3CE47_9PSEU</name>
<feature type="compositionally biased region" description="Low complexity" evidence="2">
    <location>
        <begin position="41"/>
        <end position="65"/>
    </location>
</feature>
<dbReference type="InterPro" id="IPR000551">
    <property type="entry name" value="MerR-type_HTH_dom"/>
</dbReference>
<dbReference type="CDD" id="cd01109">
    <property type="entry name" value="HTH_YyaN"/>
    <property type="match status" value="1"/>
</dbReference>
<comment type="caution">
    <text evidence="4">The sequence shown here is derived from an EMBL/GenBank/DDBJ whole genome shotgun (WGS) entry which is preliminary data.</text>
</comment>
<keyword evidence="5" id="KW-1185">Reference proteome</keyword>
<dbReference type="GO" id="GO:0003700">
    <property type="term" value="F:DNA-binding transcription factor activity"/>
    <property type="evidence" value="ECO:0007669"/>
    <property type="project" value="InterPro"/>
</dbReference>
<dbReference type="SUPFAM" id="SSF46955">
    <property type="entry name" value="Putative DNA-binding domain"/>
    <property type="match status" value="1"/>
</dbReference>